<dbReference type="Proteomes" id="UP000053477">
    <property type="component" value="Unassembled WGS sequence"/>
</dbReference>
<feature type="compositionally biased region" description="Basic and acidic residues" evidence="1">
    <location>
        <begin position="23"/>
        <end position="32"/>
    </location>
</feature>
<name>A0A0H2S417_9AGAM</name>
<gene>
    <name evidence="2" type="ORF">SCHPADRAFT_905801</name>
</gene>
<accession>A0A0H2S417</accession>
<feature type="region of interest" description="Disordered" evidence="1">
    <location>
        <begin position="1"/>
        <end position="68"/>
    </location>
</feature>
<organism evidence="2 3">
    <name type="scientific">Schizopora paradoxa</name>
    <dbReference type="NCBI Taxonomy" id="27342"/>
    <lineage>
        <taxon>Eukaryota</taxon>
        <taxon>Fungi</taxon>
        <taxon>Dikarya</taxon>
        <taxon>Basidiomycota</taxon>
        <taxon>Agaricomycotina</taxon>
        <taxon>Agaricomycetes</taxon>
        <taxon>Hymenochaetales</taxon>
        <taxon>Schizoporaceae</taxon>
        <taxon>Schizopora</taxon>
    </lineage>
</organism>
<evidence type="ECO:0000256" key="1">
    <source>
        <dbReference type="SAM" id="MobiDB-lite"/>
    </source>
</evidence>
<keyword evidence="3" id="KW-1185">Reference proteome</keyword>
<dbReference type="AlphaFoldDB" id="A0A0H2S417"/>
<feature type="compositionally biased region" description="Basic and acidic residues" evidence="1">
    <location>
        <begin position="49"/>
        <end position="62"/>
    </location>
</feature>
<evidence type="ECO:0000313" key="3">
    <source>
        <dbReference type="Proteomes" id="UP000053477"/>
    </source>
</evidence>
<proteinExistence type="predicted"/>
<evidence type="ECO:0000313" key="2">
    <source>
        <dbReference type="EMBL" id="KLO11701.1"/>
    </source>
</evidence>
<protein>
    <recommendedName>
        <fullName evidence="4">Transforming acidic coiled-coil-containing protein C-terminal domain-containing protein</fullName>
    </recommendedName>
</protein>
<dbReference type="EMBL" id="KQ085994">
    <property type="protein sequence ID" value="KLO11701.1"/>
    <property type="molecule type" value="Genomic_DNA"/>
</dbReference>
<reference evidence="2 3" key="1">
    <citation type="submission" date="2015-04" db="EMBL/GenBank/DDBJ databases">
        <title>Complete genome sequence of Schizopora paradoxa KUC8140, a cosmopolitan wood degrader in East Asia.</title>
        <authorList>
            <consortium name="DOE Joint Genome Institute"/>
            <person name="Min B."/>
            <person name="Park H."/>
            <person name="Jang Y."/>
            <person name="Kim J.-J."/>
            <person name="Kim K.H."/>
            <person name="Pangilinan J."/>
            <person name="Lipzen A."/>
            <person name="Riley R."/>
            <person name="Grigoriev I.V."/>
            <person name="Spatafora J.W."/>
            <person name="Choi I.-G."/>
        </authorList>
    </citation>
    <scope>NUCLEOTIDE SEQUENCE [LARGE SCALE GENOMIC DNA]</scope>
    <source>
        <strain evidence="2 3">KUC8140</strain>
    </source>
</reference>
<dbReference type="InParanoid" id="A0A0H2S417"/>
<evidence type="ECO:0008006" key="4">
    <source>
        <dbReference type="Google" id="ProtNLM"/>
    </source>
</evidence>
<sequence>MAKISSIPDSREESVPEIVTETEFERKGKEGGTDDVLDILNSRASGVAESKESQESKSRLEPDTSESESIISCVTNLSTQADTTSLNCGENSSDYETQVAKVEEKFAKFWDKYRENSFQIADLRSKAEDYNNQVLGVAKDLAVVEARLKEQDKTLKICEAMLSDMRRR</sequence>